<comment type="caution">
    <text evidence="1">The sequence shown here is derived from an EMBL/GenBank/DDBJ whole genome shotgun (WGS) entry which is preliminary data.</text>
</comment>
<protein>
    <submittedName>
        <fullName evidence="1">Uncharacterized protein</fullName>
    </submittedName>
</protein>
<dbReference type="AlphaFoldDB" id="A0A0B2A2J5"/>
<evidence type="ECO:0000313" key="2">
    <source>
        <dbReference type="Proteomes" id="UP000031030"/>
    </source>
</evidence>
<name>A0A0B2A2J5_9MICO</name>
<dbReference type="InterPro" id="IPR029058">
    <property type="entry name" value="AB_hydrolase_fold"/>
</dbReference>
<dbReference type="Gene3D" id="3.40.50.1820">
    <property type="entry name" value="alpha/beta hydrolase"/>
    <property type="match status" value="1"/>
</dbReference>
<gene>
    <name evidence="1" type="ORF">LK09_17370</name>
</gene>
<sequence length="453" mass="46273">MSGDIQITSGGAVAVDTTSLRAASDRFHGVARQLGGIAGGLRVQCARLAATADSGGWTLPGRTLAVGDVAGSLADRADGLGMRLSHAAGVYEAVELRVAMQQAEAAGDVPTQQRAQAALDALTAADPGVVGEADRIMETFGDGIAQEDRRVGASLIPVAGGLIGATGGSVVALLGRGRMLPGTTGPAPGPVRVHQVGCTRTGRPPTDLAAVVSRIPQGDGRPLVRVERYTMPDASRRFLVYVTGTRNPDLTRTTDPSDMASNVRLYTGASSASLVAVQRALTDAGAKPGDIVNPVGHSQGGMIAGRVALDGGYRTTMLVTVGSPTEAQVSRGVLSVQLRHPDVVSDLAGGGSAGQVGGPGSVVIRRDAAPDAGPMAAHDLRRYEETARLADRSGDPRLAGIRDQLAELRTSTAVEVRDYDAEQLVPPADPPVRVADPRIVPGVGGPFVGADRG</sequence>
<dbReference type="EMBL" id="JTDK01000018">
    <property type="protein sequence ID" value="KHK95807.1"/>
    <property type="molecule type" value="Genomic_DNA"/>
</dbReference>
<dbReference type="OrthoDB" id="4790882at2"/>
<proteinExistence type="predicted"/>
<dbReference type="SUPFAM" id="SSF53474">
    <property type="entry name" value="alpha/beta-Hydrolases"/>
    <property type="match status" value="1"/>
</dbReference>
<accession>A0A0B2A2J5</accession>
<reference evidence="1 2" key="1">
    <citation type="submission" date="2014-11" db="EMBL/GenBank/DDBJ databases">
        <title>Genome sequence of Microbacterium mangrovi MUSC 115(T).</title>
        <authorList>
            <person name="Lee L.-H."/>
        </authorList>
    </citation>
    <scope>NUCLEOTIDE SEQUENCE [LARGE SCALE GENOMIC DNA]</scope>
    <source>
        <strain evidence="1 2">MUSC 115</strain>
    </source>
</reference>
<dbReference type="STRING" id="1348253.LK09_17370"/>
<keyword evidence="2" id="KW-1185">Reference proteome</keyword>
<evidence type="ECO:0000313" key="1">
    <source>
        <dbReference type="EMBL" id="KHK95807.1"/>
    </source>
</evidence>
<dbReference type="RefSeq" id="WP_039402427.1">
    <property type="nucleotide sequence ID" value="NZ_JTDK01000018.1"/>
</dbReference>
<organism evidence="1 2">
    <name type="scientific">Microbacterium mangrovi</name>
    <dbReference type="NCBI Taxonomy" id="1348253"/>
    <lineage>
        <taxon>Bacteria</taxon>
        <taxon>Bacillati</taxon>
        <taxon>Actinomycetota</taxon>
        <taxon>Actinomycetes</taxon>
        <taxon>Micrococcales</taxon>
        <taxon>Microbacteriaceae</taxon>
        <taxon>Microbacterium</taxon>
    </lineage>
</organism>
<dbReference type="Proteomes" id="UP000031030">
    <property type="component" value="Unassembled WGS sequence"/>
</dbReference>